<keyword evidence="2" id="KW-0732">Signal</keyword>
<sequence length="154" mass="16115">MRTIAAALLLSALLGLPAFGVAAQQANPQDQGSQQPDSRQPIQAPGSGQDPVPGALQDSGSKDSTGDTLARDRKVQESQDPMPTDQGNKSPNQSSSASTGSDELQQALAAVRRAPPDLNGTPVPRPNQWASEPDQPNEPTRSQNPSDLSSQEIK</sequence>
<evidence type="ECO:0000313" key="3">
    <source>
        <dbReference type="EMBL" id="ALG74240.1"/>
    </source>
</evidence>
<feature type="compositionally biased region" description="Polar residues" evidence="1">
    <location>
        <begin position="137"/>
        <end position="154"/>
    </location>
</feature>
<dbReference type="KEGG" id="ati:AL072_25050"/>
<dbReference type="EMBL" id="CP012404">
    <property type="protein sequence ID" value="ALG74240.1"/>
    <property type="molecule type" value="Genomic_DNA"/>
</dbReference>
<proteinExistence type="predicted"/>
<feature type="compositionally biased region" description="Basic and acidic residues" evidence="1">
    <location>
        <begin position="60"/>
        <end position="77"/>
    </location>
</feature>
<evidence type="ECO:0000256" key="1">
    <source>
        <dbReference type="SAM" id="MobiDB-lite"/>
    </source>
</evidence>
<feature type="compositionally biased region" description="Polar residues" evidence="1">
    <location>
        <begin position="24"/>
        <end position="41"/>
    </location>
</feature>
<organism evidence="3 4">
    <name type="scientific">Azospirillum thiophilum</name>
    <dbReference type="NCBI Taxonomy" id="528244"/>
    <lineage>
        <taxon>Bacteria</taxon>
        <taxon>Pseudomonadati</taxon>
        <taxon>Pseudomonadota</taxon>
        <taxon>Alphaproteobacteria</taxon>
        <taxon>Rhodospirillales</taxon>
        <taxon>Azospirillaceae</taxon>
        <taxon>Azospirillum</taxon>
    </lineage>
</organism>
<accession>A0AAC8W3I1</accession>
<dbReference type="Proteomes" id="UP000069935">
    <property type="component" value="Chromosome 4"/>
</dbReference>
<gene>
    <name evidence="3" type="ORF">AL072_25050</name>
</gene>
<dbReference type="AlphaFoldDB" id="A0AAC8W3I1"/>
<evidence type="ECO:0000256" key="2">
    <source>
        <dbReference type="SAM" id="SignalP"/>
    </source>
</evidence>
<feature type="region of interest" description="Disordered" evidence="1">
    <location>
        <begin position="24"/>
        <end position="154"/>
    </location>
</feature>
<dbReference type="RefSeq" id="WP_045583918.1">
    <property type="nucleotide sequence ID" value="NZ_CP012404.1"/>
</dbReference>
<reference evidence="4" key="1">
    <citation type="submission" date="2015-08" db="EMBL/GenBank/DDBJ databases">
        <title>Complete Genome Sequence of Azospirillum thiophilum BV-S.</title>
        <authorList>
            <person name="Fomenkov A."/>
            <person name="Vincze T."/>
            <person name="Grabovich M."/>
            <person name="Dubinina G."/>
            <person name="Orlova M."/>
            <person name="Belousova E."/>
            <person name="Roberts R.J."/>
        </authorList>
    </citation>
    <scope>NUCLEOTIDE SEQUENCE [LARGE SCALE GENOMIC DNA]</scope>
    <source>
        <strain evidence="4">BV-S</strain>
    </source>
</reference>
<name>A0AAC8W3I1_9PROT</name>
<feature type="signal peptide" evidence="2">
    <location>
        <begin position="1"/>
        <end position="22"/>
    </location>
</feature>
<evidence type="ECO:0000313" key="4">
    <source>
        <dbReference type="Proteomes" id="UP000069935"/>
    </source>
</evidence>
<keyword evidence="4" id="KW-1185">Reference proteome</keyword>
<feature type="compositionally biased region" description="Polar residues" evidence="1">
    <location>
        <begin position="78"/>
        <end position="104"/>
    </location>
</feature>
<reference evidence="3 4" key="2">
    <citation type="journal article" date="2016" name="Genome Announc.">
        <title>Complete Genome Sequence of a Strain of Azospirillum thiophilum Isolated from a Sulfide Spring.</title>
        <authorList>
            <person name="Fomenkov A."/>
            <person name="Vincze T."/>
            <person name="Grabovich M."/>
            <person name="Anton B.P."/>
            <person name="Dubinina G."/>
            <person name="Orlova M."/>
            <person name="Belousova E."/>
            <person name="Roberts R.J."/>
        </authorList>
    </citation>
    <scope>NUCLEOTIDE SEQUENCE [LARGE SCALE GENOMIC DNA]</scope>
    <source>
        <strain evidence="3 4">BV-S</strain>
    </source>
</reference>
<protein>
    <submittedName>
        <fullName evidence="3">Uncharacterized protein</fullName>
    </submittedName>
</protein>
<feature type="chain" id="PRO_5041937596" evidence="2">
    <location>
        <begin position="23"/>
        <end position="154"/>
    </location>
</feature>